<reference evidence="2 3" key="1">
    <citation type="submission" date="2015-02" db="EMBL/GenBank/DDBJ databases">
        <title>Draft genome sequence of Pseudomonas stutzeri NT0128 isolated from wheat (Triticum turgidum) rhizosphere.</title>
        <authorList>
            <person name="Tovi N."/>
            <person name="Frenk S."/>
            <person name="Hadar Y."/>
            <person name="Minz D."/>
        </authorList>
    </citation>
    <scope>NUCLEOTIDE SEQUENCE [LARGE SCALE GENOMIC DNA]</scope>
    <source>
        <strain evidence="2 3">NT0128</strain>
    </source>
</reference>
<accession>A0A0D9ARX8</accession>
<evidence type="ECO:0000313" key="3">
    <source>
        <dbReference type="Proteomes" id="UP000032487"/>
    </source>
</evidence>
<dbReference type="AlphaFoldDB" id="A0A0D9ARX8"/>
<dbReference type="Proteomes" id="UP000032487">
    <property type="component" value="Unassembled WGS sequence"/>
</dbReference>
<evidence type="ECO:0000313" key="2">
    <source>
        <dbReference type="EMBL" id="KJH82151.1"/>
    </source>
</evidence>
<dbReference type="OrthoDB" id="6184128at2"/>
<feature type="compositionally biased region" description="Polar residues" evidence="1">
    <location>
        <begin position="1"/>
        <end position="21"/>
    </location>
</feature>
<feature type="region of interest" description="Disordered" evidence="1">
    <location>
        <begin position="1"/>
        <end position="22"/>
    </location>
</feature>
<dbReference type="EMBL" id="JYHV01000016">
    <property type="protein sequence ID" value="KJH82151.1"/>
    <property type="molecule type" value="Genomic_DNA"/>
</dbReference>
<sequence length="72" mass="7744">MSINPVDTSVITDGSSAASNERTFDEAIENAQNELSEADFNEQLIIGAIQVGGQMILMPRATEILNEAMSDE</sequence>
<dbReference type="PATRIC" id="fig|316.101.peg.4568"/>
<organism evidence="2 3">
    <name type="scientific">Stutzerimonas stutzeri</name>
    <name type="common">Pseudomonas stutzeri</name>
    <dbReference type="NCBI Taxonomy" id="316"/>
    <lineage>
        <taxon>Bacteria</taxon>
        <taxon>Pseudomonadati</taxon>
        <taxon>Pseudomonadota</taxon>
        <taxon>Gammaproteobacteria</taxon>
        <taxon>Pseudomonadales</taxon>
        <taxon>Pseudomonadaceae</taxon>
        <taxon>Stutzerimonas</taxon>
    </lineage>
</organism>
<evidence type="ECO:0000256" key="1">
    <source>
        <dbReference type="SAM" id="MobiDB-lite"/>
    </source>
</evidence>
<proteinExistence type="predicted"/>
<gene>
    <name evidence="2" type="ORF">UF78_10475</name>
</gene>
<dbReference type="RefSeq" id="WP_045162142.1">
    <property type="nucleotide sequence ID" value="NZ_JYHV01000016.1"/>
</dbReference>
<protein>
    <submittedName>
        <fullName evidence="2">Uncharacterized protein</fullName>
    </submittedName>
</protein>
<comment type="caution">
    <text evidence="2">The sequence shown here is derived from an EMBL/GenBank/DDBJ whole genome shotgun (WGS) entry which is preliminary data.</text>
</comment>
<name>A0A0D9ARX8_STUST</name>